<gene>
    <name evidence="2" type="ORF">SAMN04488000_104316</name>
</gene>
<dbReference type="Gene3D" id="3.30.2310.20">
    <property type="entry name" value="RelE-like"/>
    <property type="match status" value="1"/>
</dbReference>
<dbReference type="Pfam" id="PF05016">
    <property type="entry name" value="ParE_toxin"/>
    <property type="match status" value="1"/>
</dbReference>
<dbReference type="AlphaFoldDB" id="A0A1H9IT49"/>
<name>A0A1H9IT49_9PSEU</name>
<dbReference type="EMBL" id="FOFV01000004">
    <property type="protein sequence ID" value="SEQ77773.1"/>
    <property type="molecule type" value="Genomic_DNA"/>
</dbReference>
<reference evidence="3" key="1">
    <citation type="submission" date="2016-10" db="EMBL/GenBank/DDBJ databases">
        <authorList>
            <person name="Varghese N."/>
            <person name="Submissions S."/>
        </authorList>
    </citation>
    <scope>NUCLEOTIDE SEQUENCE [LARGE SCALE GENOMIC DNA]</scope>
    <source>
        <strain evidence="3">DSM 44437</strain>
    </source>
</reference>
<evidence type="ECO:0000313" key="3">
    <source>
        <dbReference type="Proteomes" id="UP000199503"/>
    </source>
</evidence>
<sequence>MAEVLFTDAAIDDLRRLGPDVVPKVLKKIQLLLDNPEAGYPLGGELTGFRKLVVGRNHWRIVYRITSDGAVEVCEVWCVGVRSDSEVYAEAAARVASAADEGSTMARLADVIARLGRLAGDVAVEEVAPREPVPDWLAQRLVHTAGIPLEQVAALSLQQAVDLWTDFMTASRPSEPIGD</sequence>
<protein>
    <submittedName>
        <fullName evidence="2">ParE toxin of type II toxin-antitoxin system, parDE</fullName>
    </submittedName>
</protein>
<evidence type="ECO:0000256" key="1">
    <source>
        <dbReference type="ARBA" id="ARBA00022649"/>
    </source>
</evidence>
<organism evidence="2 3">
    <name type="scientific">Lentzea albida</name>
    <dbReference type="NCBI Taxonomy" id="65499"/>
    <lineage>
        <taxon>Bacteria</taxon>
        <taxon>Bacillati</taxon>
        <taxon>Actinomycetota</taxon>
        <taxon>Actinomycetes</taxon>
        <taxon>Pseudonocardiales</taxon>
        <taxon>Pseudonocardiaceae</taxon>
        <taxon>Lentzea</taxon>
    </lineage>
</organism>
<keyword evidence="3" id="KW-1185">Reference proteome</keyword>
<dbReference type="InterPro" id="IPR035093">
    <property type="entry name" value="RelE/ParE_toxin_dom_sf"/>
</dbReference>
<dbReference type="RefSeq" id="WP_089915107.1">
    <property type="nucleotide sequence ID" value="NZ_FOFV01000004.1"/>
</dbReference>
<accession>A0A1H9IT49</accession>
<keyword evidence="1" id="KW-1277">Toxin-antitoxin system</keyword>
<proteinExistence type="predicted"/>
<dbReference type="OrthoDB" id="3692655at2"/>
<dbReference type="SUPFAM" id="SSF143011">
    <property type="entry name" value="RelE-like"/>
    <property type="match status" value="1"/>
</dbReference>
<dbReference type="InterPro" id="IPR007712">
    <property type="entry name" value="RelE/ParE_toxin"/>
</dbReference>
<evidence type="ECO:0000313" key="2">
    <source>
        <dbReference type="EMBL" id="SEQ77773.1"/>
    </source>
</evidence>
<dbReference type="Proteomes" id="UP000199503">
    <property type="component" value="Unassembled WGS sequence"/>
</dbReference>
<dbReference type="STRING" id="65499.SAMN04488000_104316"/>